<organism evidence="1 2">
    <name type="scientific">Geospiza parvula</name>
    <name type="common">Small tree-finch</name>
    <name type="synonym">Camarhynchus parvulus</name>
    <dbReference type="NCBI Taxonomy" id="87175"/>
    <lineage>
        <taxon>Eukaryota</taxon>
        <taxon>Metazoa</taxon>
        <taxon>Chordata</taxon>
        <taxon>Craniata</taxon>
        <taxon>Vertebrata</taxon>
        <taxon>Euteleostomi</taxon>
        <taxon>Archelosauria</taxon>
        <taxon>Archosauria</taxon>
        <taxon>Dinosauria</taxon>
        <taxon>Saurischia</taxon>
        <taxon>Theropoda</taxon>
        <taxon>Coelurosauria</taxon>
        <taxon>Aves</taxon>
        <taxon>Neognathae</taxon>
        <taxon>Neoaves</taxon>
        <taxon>Telluraves</taxon>
        <taxon>Australaves</taxon>
        <taxon>Passeriformes</taxon>
        <taxon>Thraupidae</taxon>
        <taxon>Camarhynchus</taxon>
    </lineage>
</organism>
<evidence type="ECO:0000313" key="2">
    <source>
        <dbReference type="Proteomes" id="UP000694382"/>
    </source>
</evidence>
<dbReference type="InterPro" id="IPR036322">
    <property type="entry name" value="WD40_repeat_dom_sf"/>
</dbReference>
<dbReference type="FunFam" id="2.130.10.10:FF:000376">
    <property type="entry name" value="F-box and WD repeat domain containing 4"/>
    <property type="match status" value="1"/>
</dbReference>
<accession>A0A8C3N089</accession>
<dbReference type="Gene3D" id="2.130.10.10">
    <property type="entry name" value="YVTN repeat-like/Quinoprotein amine dehydrogenase"/>
    <property type="match status" value="2"/>
</dbReference>
<dbReference type="Gene3D" id="1.20.1280.50">
    <property type="match status" value="1"/>
</dbReference>
<sequence length="514" mass="56448">MGRKGSPRSPQAEGGSRAASPPSPLWALPEELLLLICSYLDAQALGRLAQVCRRLRFLSSRDVLWRRIARGCLNSGFTQLGTDLAPGIPVKERVKVSQNWRHGGCRRETVLKWKCNLMPWMELDGEYLYLSQAENIQAYQLCAEGTGLQRHPQAIFSGHQEDVCRFVLVNSHIVSGGGDGSIVLHKLHGSCSVKFSAHEQEVNCVDFQGGLIVSGSRDRTAKVWSLSAGRVGQCLHTVQTEDRVWSIAISPLLSGQLLTCLGTDFHRGAGVLDVFYETPSLLLSCGYDTYIRYWDIRTSTRKCVQEWEEPHDSALYCIRSDKNHMIASGSSYYGVVRLWDKRQTRCLQVSTSGRLSSSRASQCSLAAQCACLVGRRGAAGLPLGLVHHGKPTLYAGKTCFLRHLSLWICNTSQHLWADLVSERLILLFFAELSPVFTHQQPSVLPPFQYHPPVCCPGVSPARPGLHGLVKGTTAASGDPSSAELTLGSGNCRAGEVRKAHKASEGTFLPARKLQ</sequence>
<dbReference type="SUPFAM" id="SSF81383">
    <property type="entry name" value="F-box domain"/>
    <property type="match status" value="1"/>
</dbReference>
<reference evidence="1" key="3">
    <citation type="submission" date="2025-09" db="UniProtKB">
        <authorList>
            <consortium name="Ensembl"/>
        </authorList>
    </citation>
    <scope>IDENTIFICATION</scope>
</reference>
<keyword evidence="2" id="KW-1185">Reference proteome</keyword>
<dbReference type="PROSITE" id="PS50082">
    <property type="entry name" value="WD_REPEATS_2"/>
    <property type="match status" value="1"/>
</dbReference>
<dbReference type="AlphaFoldDB" id="A0A8C3N089"/>
<dbReference type="InterPro" id="IPR036047">
    <property type="entry name" value="F-box-like_dom_sf"/>
</dbReference>
<dbReference type="GO" id="GO:0019005">
    <property type="term" value="C:SCF ubiquitin ligase complex"/>
    <property type="evidence" value="ECO:0007669"/>
    <property type="project" value="TreeGrafter"/>
</dbReference>
<dbReference type="CDD" id="cd20090">
    <property type="entry name" value="F-box_FBXW4"/>
    <property type="match status" value="1"/>
</dbReference>
<dbReference type="InterPro" id="IPR001680">
    <property type="entry name" value="WD40_rpt"/>
</dbReference>
<dbReference type="Ensembl" id="ENSCPVT00000014448.2">
    <property type="protein sequence ID" value="ENSCPVP00000013823.1"/>
    <property type="gene ID" value="ENSCPVG00000010111.2"/>
</dbReference>
<dbReference type="SMART" id="SM00256">
    <property type="entry name" value="FBOX"/>
    <property type="match status" value="1"/>
</dbReference>
<dbReference type="Pfam" id="PF12937">
    <property type="entry name" value="F-box-like"/>
    <property type="match status" value="1"/>
</dbReference>
<reference evidence="1" key="2">
    <citation type="submission" date="2025-08" db="UniProtKB">
        <authorList>
            <consortium name="Ensembl"/>
        </authorList>
    </citation>
    <scope>IDENTIFICATION</scope>
</reference>
<gene>
    <name evidence="1" type="primary">FBXW4</name>
</gene>
<dbReference type="InterPro" id="IPR015943">
    <property type="entry name" value="WD40/YVTN_repeat-like_dom_sf"/>
</dbReference>
<dbReference type="PANTHER" id="PTHR14381:SF1">
    <property type="entry name" value="F-BOX_WD REPEAT-CONTAINING PROTEIN 4"/>
    <property type="match status" value="1"/>
</dbReference>
<protein>
    <submittedName>
        <fullName evidence="1">F-box and WD repeat domain containing 4</fullName>
    </submittedName>
</protein>
<dbReference type="FunFam" id="1.20.1280.50:FF:000031">
    <property type="entry name" value="F-box/WD repeat-containing protein 4 isoform X1"/>
    <property type="match status" value="1"/>
</dbReference>
<name>A0A8C3N089_GEOPR</name>
<evidence type="ECO:0000313" key="1">
    <source>
        <dbReference type="Ensembl" id="ENSCPVP00000013823.1"/>
    </source>
</evidence>
<dbReference type="Proteomes" id="UP000694382">
    <property type="component" value="Chromosome 6"/>
</dbReference>
<dbReference type="Pfam" id="PF00400">
    <property type="entry name" value="WD40"/>
    <property type="match status" value="3"/>
</dbReference>
<dbReference type="PROSITE" id="PS50294">
    <property type="entry name" value="WD_REPEATS_REGION"/>
    <property type="match status" value="1"/>
</dbReference>
<dbReference type="GO" id="GO:0031146">
    <property type="term" value="P:SCF-dependent proteasomal ubiquitin-dependent protein catabolic process"/>
    <property type="evidence" value="ECO:0007669"/>
    <property type="project" value="TreeGrafter"/>
</dbReference>
<dbReference type="PROSITE" id="PS50181">
    <property type="entry name" value="FBOX"/>
    <property type="match status" value="1"/>
</dbReference>
<reference evidence="1" key="1">
    <citation type="submission" date="2020-02" db="EMBL/GenBank/DDBJ databases">
        <authorList>
            <person name="Enbody D E."/>
            <person name="Pettersson E M."/>
        </authorList>
    </citation>
    <scope>NUCLEOTIDE SEQUENCE [LARGE SCALE GENOMIC DNA]</scope>
</reference>
<dbReference type="InterPro" id="IPR001810">
    <property type="entry name" value="F-box_dom"/>
</dbReference>
<dbReference type="SMART" id="SM00320">
    <property type="entry name" value="WD40"/>
    <property type="match status" value="4"/>
</dbReference>
<proteinExistence type="predicted"/>
<dbReference type="PANTHER" id="PTHR14381">
    <property type="entry name" value="DACTYLIN"/>
    <property type="match status" value="1"/>
</dbReference>
<dbReference type="SUPFAM" id="SSF50978">
    <property type="entry name" value="WD40 repeat-like"/>
    <property type="match status" value="1"/>
</dbReference>
<dbReference type="InterPro" id="IPR052301">
    <property type="entry name" value="SCF_F-box/WD-repeat"/>
</dbReference>